<dbReference type="GO" id="GO:0051537">
    <property type="term" value="F:2 iron, 2 sulfur cluster binding"/>
    <property type="evidence" value="ECO:0007669"/>
    <property type="project" value="UniProtKB-KW"/>
</dbReference>
<dbReference type="PROSITE" id="PS51296">
    <property type="entry name" value="RIESKE"/>
    <property type="match status" value="1"/>
</dbReference>
<keyword evidence="4" id="KW-0408">Iron</keyword>
<dbReference type="SUPFAM" id="SSF50022">
    <property type="entry name" value="ISP domain"/>
    <property type="match status" value="1"/>
</dbReference>
<evidence type="ECO:0000313" key="9">
    <source>
        <dbReference type="Proteomes" id="UP000233781"/>
    </source>
</evidence>
<evidence type="ECO:0000259" key="7">
    <source>
        <dbReference type="PROSITE" id="PS51296"/>
    </source>
</evidence>
<dbReference type="InterPro" id="IPR050584">
    <property type="entry name" value="Cholesterol_7-desaturase"/>
</dbReference>
<evidence type="ECO:0000256" key="4">
    <source>
        <dbReference type="ARBA" id="ARBA00023004"/>
    </source>
</evidence>
<name>A0A2N3YHN1_9MICO</name>
<dbReference type="CDD" id="cd03528">
    <property type="entry name" value="Rieske_RO_ferredoxin"/>
    <property type="match status" value="1"/>
</dbReference>
<evidence type="ECO:0000256" key="2">
    <source>
        <dbReference type="ARBA" id="ARBA00022723"/>
    </source>
</evidence>
<dbReference type="PANTHER" id="PTHR21266">
    <property type="entry name" value="IRON-SULFUR DOMAIN CONTAINING PROTEIN"/>
    <property type="match status" value="1"/>
</dbReference>
<keyword evidence="2" id="KW-0479">Metal-binding</keyword>
<reference evidence="8 9" key="1">
    <citation type="submission" date="2017-12" db="EMBL/GenBank/DDBJ databases">
        <title>Sequencing the genomes of 1000 Actinobacteria strains.</title>
        <authorList>
            <person name="Klenk H.-P."/>
        </authorList>
    </citation>
    <scope>NUCLEOTIDE SEQUENCE [LARGE SCALE GENOMIC DNA]</scope>
    <source>
        <strain evidence="8 9">DSM 12806</strain>
    </source>
</reference>
<dbReference type="InterPro" id="IPR036922">
    <property type="entry name" value="Rieske_2Fe-2S_sf"/>
</dbReference>
<dbReference type="Pfam" id="PF00355">
    <property type="entry name" value="Rieske"/>
    <property type="match status" value="1"/>
</dbReference>
<organism evidence="8 9">
    <name type="scientific">Phycicoccus duodecadis</name>
    <dbReference type="NCBI Taxonomy" id="173053"/>
    <lineage>
        <taxon>Bacteria</taxon>
        <taxon>Bacillati</taxon>
        <taxon>Actinomycetota</taxon>
        <taxon>Actinomycetes</taxon>
        <taxon>Micrococcales</taxon>
        <taxon>Intrasporangiaceae</taxon>
        <taxon>Phycicoccus</taxon>
    </lineage>
</organism>
<dbReference type="GO" id="GO:0016705">
    <property type="term" value="F:oxidoreductase activity, acting on paired donors, with incorporation or reduction of molecular oxygen"/>
    <property type="evidence" value="ECO:0007669"/>
    <property type="project" value="UniProtKB-ARBA"/>
</dbReference>
<gene>
    <name evidence="8" type="ORF">ATL31_1163</name>
</gene>
<dbReference type="GO" id="GO:0051213">
    <property type="term" value="F:dioxygenase activity"/>
    <property type="evidence" value="ECO:0007669"/>
    <property type="project" value="UniProtKB-KW"/>
</dbReference>
<comment type="caution">
    <text evidence="8">The sequence shown here is derived from an EMBL/GenBank/DDBJ whole genome shotgun (WGS) entry which is preliminary data.</text>
</comment>
<evidence type="ECO:0000256" key="3">
    <source>
        <dbReference type="ARBA" id="ARBA00023002"/>
    </source>
</evidence>
<dbReference type="Gene3D" id="2.102.10.10">
    <property type="entry name" value="Rieske [2Fe-2S] iron-sulphur domain"/>
    <property type="match status" value="1"/>
</dbReference>
<keyword evidence="8" id="KW-0223">Dioxygenase</keyword>
<dbReference type="PANTHER" id="PTHR21266:SF60">
    <property type="entry name" value="3-KETOSTEROID-9-ALPHA-MONOOXYGENASE, OXYGENASE COMPONENT"/>
    <property type="match status" value="1"/>
</dbReference>
<sequence>MSHPRAPRPPDGAGEILDERWVPTVPLADVPDEGATHVEVAGVPVCLARSGGVVYAILDECSHGRVRLSEGEVADGAVECWLHGSTFDLGTGAPKCPPATASVPVYPVRVVADVVEVAVPPPAGGGGAPSGARPSPSP</sequence>
<dbReference type="Proteomes" id="UP000233781">
    <property type="component" value="Unassembled WGS sequence"/>
</dbReference>
<proteinExistence type="predicted"/>
<evidence type="ECO:0000256" key="5">
    <source>
        <dbReference type="ARBA" id="ARBA00023014"/>
    </source>
</evidence>
<evidence type="ECO:0000256" key="1">
    <source>
        <dbReference type="ARBA" id="ARBA00022714"/>
    </source>
</evidence>
<keyword evidence="9" id="KW-1185">Reference proteome</keyword>
<keyword evidence="1" id="KW-0001">2Fe-2S</keyword>
<keyword evidence="3" id="KW-0560">Oxidoreductase</keyword>
<dbReference type="EMBL" id="PJNE01000001">
    <property type="protein sequence ID" value="PKW26353.1"/>
    <property type="molecule type" value="Genomic_DNA"/>
</dbReference>
<accession>A0A2N3YHN1</accession>
<feature type="domain" description="Rieske" evidence="7">
    <location>
        <begin position="22"/>
        <end position="117"/>
    </location>
</feature>
<dbReference type="InterPro" id="IPR017941">
    <property type="entry name" value="Rieske_2Fe-2S"/>
</dbReference>
<dbReference type="GO" id="GO:0004497">
    <property type="term" value="F:monooxygenase activity"/>
    <property type="evidence" value="ECO:0007669"/>
    <property type="project" value="UniProtKB-ARBA"/>
</dbReference>
<protein>
    <submittedName>
        <fullName evidence="8">3-phenylpropionate/trans-cinnamate dioxygenase ferredoxin subunit</fullName>
    </submittedName>
</protein>
<dbReference type="GO" id="GO:0046872">
    <property type="term" value="F:metal ion binding"/>
    <property type="evidence" value="ECO:0007669"/>
    <property type="project" value="UniProtKB-KW"/>
</dbReference>
<evidence type="ECO:0000313" key="8">
    <source>
        <dbReference type="EMBL" id="PKW26353.1"/>
    </source>
</evidence>
<dbReference type="AlphaFoldDB" id="A0A2N3YHN1"/>
<keyword evidence="5" id="KW-0411">Iron-sulfur</keyword>
<feature type="region of interest" description="Disordered" evidence="6">
    <location>
        <begin position="119"/>
        <end position="138"/>
    </location>
</feature>
<evidence type="ECO:0000256" key="6">
    <source>
        <dbReference type="SAM" id="MobiDB-lite"/>
    </source>
</evidence>